<feature type="region of interest" description="Disordered" evidence="1">
    <location>
        <begin position="360"/>
        <end position="423"/>
    </location>
</feature>
<feature type="compositionally biased region" description="Basic residues" evidence="1">
    <location>
        <begin position="290"/>
        <end position="301"/>
    </location>
</feature>
<dbReference type="OrthoDB" id="5385189at2759"/>
<protein>
    <submittedName>
        <fullName evidence="2">Cytoskeleton-associated protein</fullName>
    </submittedName>
</protein>
<dbReference type="HOGENOM" id="CLU_051207_0_0_1"/>
<sequence length="423" mass="48114">MSWSWWRAFAPYERYIGIGLLTIAAGSLYIDFNFTIHDHFHTVFEEPATQPKTQYITQDTEDSLALDTLTSLLEHYNFSIRETAAKIVCDRAVNDDATLRRLLWGVARPDYAERMASLRALAMLTDQNTLARLHTREGVAAFVRSLQHCIDGSEDEERRLRDKGDDSEEARRAIRAAGDSMIADVTYDEYHMRDMAEKLCLMFVAQMAERFGVELLVRAGFVEKWLARQRWVEHPIPALPAAAAGQRIQNFAQYLKYRDNRIAYLCQKVMELPAGWAALEKTGLVEPKRVRPPKGLKKKKLASQQAQAQAQSDQAQEYRENDFTPANPSPLRAELRVVNGNVVSDTGDGGAEGRAALREIEGDEATEPTQPLAQSQSQQAGRRPTSQNTREEQRIRRQHREAMVLNDGTRPLRRDDIIERESD</sequence>
<evidence type="ECO:0000256" key="1">
    <source>
        <dbReference type="SAM" id="MobiDB-lite"/>
    </source>
</evidence>
<feature type="compositionally biased region" description="Polar residues" evidence="1">
    <location>
        <begin position="367"/>
        <end position="388"/>
    </location>
</feature>
<evidence type="ECO:0000313" key="2">
    <source>
        <dbReference type="EMBL" id="EPE04063.1"/>
    </source>
</evidence>
<dbReference type="STRING" id="1262450.S3CCK5"/>
<evidence type="ECO:0000313" key="3">
    <source>
        <dbReference type="Proteomes" id="UP000016923"/>
    </source>
</evidence>
<dbReference type="OMA" id="EPKTQYI"/>
<organism evidence="2 3">
    <name type="scientific">Ophiostoma piceae (strain UAMH 11346)</name>
    <name type="common">Sap stain fungus</name>
    <dbReference type="NCBI Taxonomy" id="1262450"/>
    <lineage>
        <taxon>Eukaryota</taxon>
        <taxon>Fungi</taxon>
        <taxon>Dikarya</taxon>
        <taxon>Ascomycota</taxon>
        <taxon>Pezizomycotina</taxon>
        <taxon>Sordariomycetes</taxon>
        <taxon>Sordariomycetidae</taxon>
        <taxon>Ophiostomatales</taxon>
        <taxon>Ophiostomataceae</taxon>
        <taxon>Ophiostoma</taxon>
    </lineage>
</organism>
<feature type="compositionally biased region" description="Basic and acidic residues" evidence="1">
    <location>
        <begin position="410"/>
        <end position="423"/>
    </location>
</feature>
<feature type="region of interest" description="Disordered" evidence="1">
    <location>
        <begin position="288"/>
        <end position="332"/>
    </location>
</feature>
<keyword evidence="3" id="KW-1185">Reference proteome</keyword>
<name>S3CCK5_OPHP1</name>
<dbReference type="Proteomes" id="UP000016923">
    <property type="component" value="Unassembled WGS sequence"/>
</dbReference>
<accession>S3CCK5</accession>
<dbReference type="VEuPathDB" id="FungiDB:F503_04911"/>
<feature type="compositionally biased region" description="Low complexity" evidence="1">
    <location>
        <begin position="302"/>
        <end position="315"/>
    </location>
</feature>
<gene>
    <name evidence="2" type="ORF">F503_04911</name>
</gene>
<proteinExistence type="predicted"/>
<dbReference type="AlphaFoldDB" id="S3CCK5"/>
<reference evidence="2 3" key="1">
    <citation type="journal article" date="2013" name="BMC Genomics">
        <title>The genome and transcriptome of the pine saprophyte Ophiostoma piceae, and a comparison with the bark beetle-associated pine pathogen Grosmannia clavigera.</title>
        <authorList>
            <person name="Haridas S."/>
            <person name="Wang Y."/>
            <person name="Lim L."/>
            <person name="Massoumi Alamouti S."/>
            <person name="Jackman S."/>
            <person name="Docking R."/>
            <person name="Robertson G."/>
            <person name="Birol I."/>
            <person name="Bohlmann J."/>
            <person name="Breuil C."/>
        </authorList>
    </citation>
    <scope>NUCLEOTIDE SEQUENCE [LARGE SCALE GENOMIC DNA]</scope>
    <source>
        <strain evidence="2 3">UAMH 11346</strain>
    </source>
</reference>
<dbReference type="EMBL" id="KE148163">
    <property type="protein sequence ID" value="EPE04063.1"/>
    <property type="molecule type" value="Genomic_DNA"/>
</dbReference>
<dbReference type="eggNOG" id="ENOG502SE0J">
    <property type="taxonomic scope" value="Eukaryota"/>
</dbReference>